<evidence type="ECO:0000313" key="4">
    <source>
        <dbReference type="EMBL" id="CAA9222645.1"/>
    </source>
</evidence>
<dbReference type="InterPro" id="IPR010099">
    <property type="entry name" value="SDR39U1"/>
</dbReference>
<dbReference type="AlphaFoldDB" id="A0A6J4HHS3"/>
<feature type="domain" description="DUF1731" evidence="3">
    <location>
        <begin position="251"/>
        <end position="300"/>
    </location>
</feature>
<feature type="domain" description="NAD-dependent epimerase/dehydratase" evidence="2">
    <location>
        <begin position="4"/>
        <end position="224"/>
    </location>
</feature>
<proteinExistence type="inferred from homology"/>
<dbReference type="Pfam" id="PF08338">
    <property type="entry name" value="DUF1731"/>
    <property type="match status" value="1"/>
</dbReference>
<dbReference type="SUPFAM" id="SSF51735">
    <property type="entry name" value="NAD(P)-binding Rossmann-fold domains"/>
    <property type="match status" value="1"/>
</dbReference>
<dbReference type="InterPro" id="IPR036291">
    <property type="entry name" value="NAD(P)-bd_dom_sf"/>
</dbReference>
<protein>
    <submittedName>
        <fullName evidence="4">Cell division inhibitor</fullName>
    </submittedName>
</protein>
<accession>A0A6J4HHS3</accession>
<evidence type="ECO:0000259" key="3">
    <source>
        <dbReference type="Pfam" id="PF08338"/>
    </source>
</evidence>
<dbReference type="PANTHER" id="PTHR11092:SF0">
    <property type="entry name" value="EPIMERASE FAMILY PROTEIN SDR39U1"/>
    <property type="match status" value="1"/>
</dbReference>
<name>A0A6J4HHS3_9SPHI</name>
<reference evidence="4" key="1">
    <citation type="submission" date="2020-02" db="EMBL/GenBank/DDBJ databases">
        <authorList>
            <person name="Meier V. D."/>
        </authorList>
    </citation>
    <scope>NUCLEOTIDE SEQUENCE</scope>
    <source>
        <strain evidence="4">AVDCRST_MAG56</strain>
    </source>
</reference>
<dbReference type="InterPro" id="IPR013549">
    <property type="entry name" value="DUF1731"/>
</dbReference>
<evidence type="ECO:0000259" key="2">
    <source>
        <dbReference type="Pfam" id="PF01370"/>
    </source>
</evidence>
<gene>
    <name evidence="4" type="ORF">AVDCRST_MAG56-491</name>
</gene>
<dbReference type="PANTHER" id="PTHR11092">
    <property type="entry name" value="SUGAR NUCLEOTIDE EPIMERASE RELATED"/>
    <property type="match status" value="1"/>
</dbReference>
<sequence>MNKIILAGGSGYLGSLLARHFADTHSIVILTRGAAWQRGNVQAVPWDGANPGPWQAHLEGADLLVNLAGKNVNCRYTEANRREILRSRVEATQALGRAVAAAKTPPRVWVQFASATIYRHAEDFAMDEIAGELGYGFSVDVCRQWERTFWAQPAPHTRKVVLRTSIVLGRGDGAFPRLLNLVRLGLGGRQGNGRQYVSWIHEADVAGIVEWVAGNEEATGVYNCTAPGPVPNATFMGLMREAYGVPAGLPAPAWLLELGAGLIGTETELVLKSRWVVPARLLQAGYLFRFPQAAPAVHDLISIRV</sequence>
<comment type="similarity">
    <text evidence="1">Belongs to the NAD(P)-dependent epimerase/dehydratase family. SDR39U1 subfamily.</text>
</comment>
<dbReference type="Gene3D" id="3.40.50.720">
    <property type="entry name" value="NAD(P)-binding Rossmann-like Domain"/>
    <property type="match status" value="1"/>
</dbReference>
<dbReference type="EMBL" id="CADCTQ010000048">
    <property type="protein sequence ID" value="CAA9222645.1"/>
    <property type="molecule type" value="Genomic_DNA"/>
</dbReference>
<dbReference type="Pfam" id="PF01370">
    <property type="entry name" value="Epimerase"/>
    <property type="match status" value="1"/>
</dbReference>
<organism evidence="4">
    <name type="scientific">uncultured Cytophagales bacterium</name>
    <dbReference type="NCBI Taxonomy" id="158755"/>
    <lineage>
        <taxon>Bacteria</taxon>
        <taxon>Pseudomonadati</taxon>
        <taxon>Bacteroidota</taxon>
        <taxon>Sphingobacteriia</taxon>
        <taxon>Sphingobacteriales</taxon>
        <taxon>environmental samples</taxon>
    </lineage>
</organism>
<dbReference type="NCBIfam" id="TIGR01777">
    <property type="entry name" value="yfcH"/>
    <property type="match status" value="1"/>
</dbReference>
<evidence type="ECO:0000256" key="1">
    <source>
        <dbReference type="ARBA" id="ARBA00009353"/>
    </source>
</evidence>
<dbReference type="InterPro" id="IPR001509">
    <property type="entry name" value="Epimerase_deHydtase"/>
</dbReference>